<organism evidence="2 3">
    <name type="scientific">Halocaridina rubra</name>
    <name type="common">Hawaiian red shrimp</name>
    <dbReference type="NCBI Taxonomy" id="373956"/>
    <lineage>
        <taxon>Eukaryota</taxon>
        <taxon>Metazoa</taxon>
        <taxon>Ecdysozoa</taxon>
        <taxon>Arthropoda</taxon>
        <taxon>Crustacea</taxon>
        <taxon>Multicrustacea</taxon>
        <taxon>Malacostraca</taxon>
        <taxon>Eumalacostraca</taxon>
        <taxon>Eucarida</taxon>
        <taxon>Decapoda</taxon>
        <taxon>Pleocyemata</taxon>
        <taxon>Caridea</taxon>
        <taxon>Atyoidea</taxon>
        <taxon>Atyidae</taxon>
        <taxon>Halocaridina</taxon>
    </lineage>
</organism>
<evidence type="ECO:0000313" key="2">
    <source>
        <dbReference type="EMBL" id="KAK7082774.1"/>
    </source>
</evidence>
<sequence length="213" mass="23430">MCYQPDQRRTNLMFSFPHRVPRDGGGYGGHRGCGGFEVFAFLAFLLALLDLILDLNDMNDNMENGGGGGGTGRALRVLKRDNYQDMGATAQCRDEMNFNEGVWAVGKLTGGVLTALYDEPSCDHFHLCHAAVSAAQGGPLAAALTSWASKWLSRWPEFKGSDYGKVVQQAAKTRNCTTYLNHKCTPTYTAHNSYVPYDLTHTSPIATDLWKKL</sequence>
<protein>
    <submittedName>
        <fullName evidence="2">Uncharacterized protein</fullName>
    </submittedName>
</protein>
<gene>
    <name evidence="2" type="ORF">SK128_009608</name>
</gene>
<keyword evidence="1" id="KW-0812">Transmembrane</keyword>
<keyword evidence="1" id="KW-1133">Transmembrane helix</keyword>
<dbReference type="EMBL" id="JAXCGZ010003892">
    <property type="protein sequence ID" value="KAK7082774.1"/>
    <property type="molecule type" value="Genomic_DNA"/>
</dbReference>
<dbReference type="Proteomes" id="UP001381693">
    <property type="component" value="Unassembled WGS sequence"/>
</dbReference>
<proteinExistence type="predicted"/>
<keyword evidence="3" id="KW-1185">Reference proteome</keyword>
<reference evidence="2 3" key="1">
    <citation type="submission" date="2023-11" db="EMBL/GenBank/DDBJ databases">
        <title>Halocaridina rubra genome assembly.</title>
        <authorList>
            <person name="Smith C."/>
        </authorList>
    </citation>
    <scope>NUCLEOTIDE SEQUENCE [LARGE SCALE GENOMIC DNA]</scope>
    <source>
        <strain evidence="2">EP-1</strain>
        <tissue evidence="2">Whole</tissue>
    </source>
</reference>
<keyword evidence="1" id="KW-0472">Membrane</keyword>
<feature type="transmembrane region" description="Helical" evidence="1">
    <location>
        <begin position="34"/>
        <end position="53"/>
    </location>
</feature>
<evidence type="ECO:0000256" key="1">
    <source>
        <dbReference type="SAM" id="Phobius"/>
    </source>
</evidence>
<dbReference type="AlphaFoldDB" id="A0AAN8XRA7"/>
<name>A0AAN8XRA7_HALRR</name>
<evidence type="ECO:0000313" key="3">
    <source>
        <dbReference type="Proteomes" id="UP001381693"/>
    </source>
</evidence>
<accession>A0AAN8XRA7</accession>
<comment type="caution">
    <text evidence="2">The sequence shown here is derived from an EMBL/GenBank/DDBJ whole genome shotgun (WGS) entry which is preliminary data.</text>
</comment>